<dbReference type="Proteomes" id="UP000190042">
    <property type="component" value="Unassembled WGS sequence"/>
</dbReference>
<sequence length="72" mass="8342">MGVIQEEVYVKRAGKFVKVKNAALVSLDKNAVYRVIDKSIDETDKHGEGFGKQIFNWQDDKPLFYEVSYTKR</sequence>
<dbReference type="RefSeq" id="WP_078816906.1">
    <property type="nucleotide sequence ID" value="NZ_FUYJ01000001.1"/>
</dbReference>
<keyword evidence="2" id="KW-1185">Reference proteome</keyword>
<dbReference type="AlphaFoldDB" id="A0A1T4XRT3"/>
<organism evidence="1 2">
    <name type="scientific">Sporosarcina newyorkensis</name>
    <dbReference type="NCBI Taxonomy" id="759851"/>
    <lineage>
        <taxon>Bacteria</taxon>
        <taxon>Bacillati</taxon>
        <taxon>Bacillota</taxon>
        <taxon>Bacilli</taxon>
        <taxon>Bacillales</taxon>
        <taxon>Caryophanaceae</taxon>
        <taxon>Sporosarcina</taxon>
    </lineage>
</organism>
<evidence type="ECO:0000313" key="1">
    <source>
        <dbReference type="EMBL" id="SKA92083.1"/>
    </source>
</evidence>
<dbReference type="EMBL" id="FUYJ01000001">
    <property type="protein sequence ID" value="SKA92083.1"/>
    <property type="molecule type" value="Genomic_DNA"/>
</dbReference>
<protein>
    <submittedName>
        <fullName evidence="1">Uncharacterized protein</fullName>
    </submittedName>
</protein>
<name>A0A1T4XRT3_9BACL</name>
<reference evidence="2" key="1">
    <citation type="submission" date="2017-02" db="EMBL/GenBank/DDBJ databases">
        <authorList>
            <person name="Varghese N."/>
            <person name="Submissions S."/>
        </authorList>
    </citation>
    <scope>NUCLEOTIDE SEQUENCE [LARGE SCALE GENOMIC DNA]</scope>
    <source>
        <strain evidence="2">DSM 23966</strain>
    </source>
</reference>
<proteinExistence type="predicted"/>
<gene>
    <name evidence="1" type="ORF">SAMN04244570_1244</name>
</gene>
<evidence type="ECO:0000313" key="2">
    <source>
        <dbReference type="Proteomes" id="UP000190042"/>
    </source>
</evidence>
<accession>A0A1T4XRT3</accession>